<proteinExistence type="predicted"/>
<dbReference type="Proteomes" id="UP000001399">
    <property type="component" value="Chromosome"/>
</dbReference>
<keyword evidence="1" id="KW-0143">Chaperone</keyword>
<evidence type="ECO:0000259" key="2">
    <source>
        <dbReference type="PROSITE" id="PS50076"/>
    </source>
</evidence>
<dbReference type="Gene3D" id="1.10.287.110">
    <property type="entry name" value="DnaJ domain"/>
    <property type="match status" value="1"/>
</dbReference>
<name>E3I6D2_RHOVT</name>
<dbReference type="AlphaFoldDB" id="E3I6D2"/>
<dbReference type="SUPFAM" id="SSF46565">
    <property type="entry name" value="Chaperone J-domain"/>
    <property type="match status" value="1"/>
</dbReference>
<dbReference type="SUPFAM" id="SSF49493">
    <property type="entry name" value="HSP40/DnaJ peptide-binding domain"/>
    <property type="match status" value="2"/>
</dbReference>
<dbReference type="PANTHER" id="PTHR43096:SF52">
    <property type="entry name" value="DNAJ HOMOLOG 1, MITOCHONDRIAL-RELATED"/>
    <property type="match status" value="1"/>
</dbReference>
<keyword evidence="4" id="KW-1185">Reference proteome</keyword>
<dbReference type="GO" id="GO:0051082">
    <property type="term" value="F:unfolded protein binding"/>
    <property type="evidence" value="ECO:0007669"/>
    <property type="project" value="InterPro"/>
</dbReference>
<dbReference type="Pfam" id="PF00226">
    <property type="entry name" value="DnaJ"/>
    <property type="match status" value="1"/>
</dbReference>
<dbReference type="CDD" id="cd10747">
    <property type="entry name" value="DnaJ_C"/>
    <property type="match status" value="1"/>
</dbReference>
<evidence type="ECO:0000313" key="4">
    <source>
        <dbReference type="Proteomes" id="UP000001399"/>
    </source>
</evidence>
<dbReference type="STRING" id="648757.Rvan_0203"/>
<dbReference type="FunFam" id="2.60.260.20:FF:000013">
    <property type="entry name" value="DnaJ subfamily B member 11"/>
    <property type="match status" value="1"/>
</dbReference>
<dbReference type="EMBL" id="CP002292">
    <property type="protein sequence ID" value="ADP69493.1"/>
    <property type="molecule type" value="Genomic_DNA"/>
</dbReference>
<reference evidence="4" key="1">
    <citation type="journal article" date="2011" name="J. Bacteriol.">
        <title>Genome sequences of eight morphologically diverse alphaproteobacteria.</title>
        <authorList>
            <consortium name="US DOE Joint Genome Institute"/>
            <person name="Brown P.J."/>
            <person name="Kysela D.T."/>
            <person name="Buechlein A."/>
            <person name="Hemmerich C."/>
            <person name="Brun Y.V."/>
        </authorList>
    </citation>
    <scope>NUCLEOTIDE SEQUENCE [LARGE SCALE GENOMIC DNA]</scope>
    <source>
        <strain evidence="4">ATCC 17100 / ATH 3.1.1 / DSM 162 / LMG 4299</strain>
    </source>
</reference>
<feature type="domain" description="J" evidence="2">
    <location>
        <begin position="4"/>
        <end position="69"/>
    </location>
</feature>
<sequence length="312" mass="33937">MDQDLYAVLGLKRTATNDEIRRAYRRLAKDLHPDQNKGDPVCEEKFKRVSAAFAVLGSPEKRKRYDAGEIDSMGNERANPFYRDYAAGGGAGHHEGFGGYHNGGAGGGDFSDIFGDLFGRRGPSGGAFTMRGMDYRYNLEISFLEAVNGVKKRVQFPDNETLDITVPAGVESGQTLRLRHKGGPGAGRGEPGDALIELKIQPHPLFSRDGDNITLELPVSLDEAVLGSRVEAPTIGGRVTVAIPKGASSGQVLRLRGKGVRNPRSGTHGDQLITLKIVLPPVIDPELERFMQEWAKKQPYDPRARFREAAGA</sequence>
<dbReference type="KEGG" id="rva:Rvan_0203"/>
<dbReference type="InterPro" id="IPR002939">
    <property type="entry name" value="DnaJ_C"/>
</dbReference>
<accession>E3I6D2</accession>
<dbReference type="eggNOG" id="COG0484">
    <property type="taxonomic scope" value="Bacteria"/>
</dbReference>
<dbReference type="CDD" id="cd06257">
    <property type="entry name" value="DnaJ"/>
    <property type="match status" value="1"/>
</dbReference>
<gene>
    <name evidence="3" type="ordered locus">Rvan_0203</name>
</gene>
<dbReference type="PROSITE" id="PS50076">
    <property type="entry name" value="DNAJ_2"/>
    <property type="match status" value="1"/>
</dbReference>
<dbReference type="Pfam" id="PF01556">
    <property type="entry name" value="DnaJ_C"/>
    <property type="match status" value="1"/>
</dbReference>
<dbReference type="PANTHER" id="PTHR43096">
    <property type="entry name" value="DNAJ HOMOLOG 1, MITOCHONDRIAL-RELATED"/>
    <property type="match status" value="1"/>
</dbReference>
<dbReference type="PRINTS" id="PR00625">
    <property type="entry name" value="JDOMAIN"/>
</dbReference>
<dbReference type="Gene3D" id="2.60.260.20">
    <property type="entry name" value="Urease metallochaperone UreE, N-terminal domain"/>
    <property type="match status" value="2"/>
</dbReference>
<dbReference type="InterPro" id="IPR036869">
    <property type="entry name" value="J_dom_sf"/>
</dbReference>
<dbReference type="OrthoDB" id="9779889at2"/>
<dbReference type="HOGENOM" id="CLU_017633_0_0_5"/>
<evidence type="ECO:0000256" key="1">
    <source>
        <dbReference type="ARBA" id="ARBA00023186"/>
    </source>
</evidence>
<dbReference type="GO" id="GO:0042026">
    <property type="term" value="P:protein refolding"/>
    <property type="evidence" value="ECO:0007669"/>
    <property type="project" value="TreeGrafter"/>
</dbReference>
<protein>
    <submittedName>
        <fullName evidence="3">Chaperone DnaJ domain protein</fullName>
    </submittedName>
</protein>
<dbReference type="InterPro" id="IPR008971">
    <property type="entry name" value="HSP40/DnaJ_pept-bd"/>
</dbReference>
<dbReference type="InterPro" id="IPR001623">
    <property type="entry name" value="DnaJ_domain"/>
</dbReference>
<organism evidence="3 4">
    <name type="scientific">Rhodomicrobium vannielii (strain ATCC 17100 / DSM 162 / LMG 4299 / NCIMB 10020 / ATH 3.1.1)</name>
    <dbReference type="NCBI Taxonomy" id="648757"/>
    <lineage>
        <taxon>Bacteria</taxon>
        <taxon>Pseudomonadati</taxon>
        <taxon>Pseudomonadota</taxon>
        <taxon>Alphaproteobacteria</taxon>
        <taxon>Hyphomicrobiales</taxon>
        <taxon>Hyphomicrobiaceae</taxon>
        <taxon>Rhodomicrobium</taxon>
    </lineage>
</organism>
<dbReference type="SMART" id="SM00271">
    <property type="entry name" value="DnaJ"/>
    <property type="match status" value="1"/>
</dbReference>
<evidence type="ECO:0000313" key="3">
    <source>
        <dbReference type="EMBL" id="ADP69493.1"/>
    </source>
</evidence>
<dbReference type="GO" id="GO:0005737">
    <property type="term" value="C:cytoplasm"/>
    <property type="evidence" value="ECO:0007669"/>
    <property type="project" value="TreeGrafter"/>
</dbReference>
<dbReference type="RefSeq" id="WP_013417900.1">
    <property type="nucleotide sequence ID" value="NC_014664.1"/>
</dbReference>